<feature type="active site" evidence="9">
    <location>
        <position position="253"/>
    </location>
</feature>
<comment type="function">
    <text evidence="9">Site-specific tyrosine recombinase, which acts by catalyzing the cutting and rejoining of the recombining DNA molecules. The XerC-XerD complex is essential to convert dimers of the bacterial chromosome into monomers to permit their segregation at cell division. It also contributes to the segregational stability of plasmids.</text>
</comment>
<dbReference type="NCBIfam" id="NF001399">
    <property type="entry name" value="PRK00283.1"/>
    <property type="match status" value="1"/>
</dbReference>
<evidence type="ECO:0000313" key="13">
    <source>
        <dbReference type="Proteomes" id="UP000326331"/>
    </source>
</evidence>
<feature type="active site" evidence="9">
    <location>
        <position position="256"/>
    </location>
</feature>
<evidence type="ECO:0000256" key="2">
    <source>
        <dbReference type="ARBA" id="ARBA00022490"/>
    </source>
</evidence>
<keyword evidence="6 9" id="KW-0238">DNA-binding</keyword>
<comment type="similarity">
    <text evidence="9">Belongs to the 'phage' integrase family. XerC subfamily.</text>
</comment>
<dbReference type="Gene3D" id="1.10.443.10">
    <property type="entry name" value="Intergrase catalytic core"/>
    <property type="match status" value="1"/>
</dbReference>
<proteinExistence type="inferred from homology"/>
<dbReference type="InterPro" id="IPR004107">
    <property type="entry name" value="Integrase_SAM-like_N"/>
</dbReference>
<evidence type="ECO:0000256" key="1">
    <source>
        <dbReference type="ARBA" id="ARBA00004496"/>
    </source>
</evidence>
<feature type="active site" evidence="9">
    <location>
        <position position="279"/>
    </location>
</feature>
<dbReference type="SUPFAM" id="SSF47823">
    <property type="entry name" value="lambda integrase-like, N-terminal domain"/>
    <property type="match status" value="1"/>
</dbReference>
<feature type="domain" description="Tyr recombinase" evidence="10">
    <location>
        <begin position="114"/>
        <end position="301"/>
    </location>
</feature>
<dbReference type="HAMAP" id="MF_01808">
    <property type="entry name" value="Recomb_XerC_XerD"/>
    <property type="match status" value="1"/>
</dbReference>
<dbReference type="InterPro" id="IPR002104">
    <property type="entry name" value="Integrase_catalytic"/>
</dbReference>
<sequence>MPTPAPHKTAEAFLDAYLRELGAVAGRSAYTIRNYRNDIGAFLRWCRERELEPLAISRQVFREYLGELKETGMAAASLTRRTSTVHGFYRYLQREGATDRDLLHGLAMPKRPRRLPKVLDPAALDRLLTAPDADTPQGLRDRAMMELLYGGGLRISELVALDLGQVNLAEGTAIVHGKGAKERLVLFGEPAMLALERYLAEGRPALAAGAKRGQGCAALFLNRFGSRLTARSVQALVRRYAVAAGIPAEVHPHLLRHSFATHLLDGGADLRIVQELLGHSSAATTQIYTHVSRQLQAELTRSAWERLGEASLESGRRRRRAAGEG</sequence>
<dbReference type="Pfam" id="PF02899">
    <property type="entry name" value="Phage_int_SAM_1"/>
    <property type="match status" value="1"/>
</dbReference>
<evidence type="ECO:0000259" key="10">
    <source>
        <dbReference type="PROSITE" id="PS51898"/>
    </source>
</evidence>
<dbReference type="InterPro" id="IPR013762">
    <property type="entry name" value="Integrase-like_cat_sf"/>
</dbReference>
<feature type="active site" evidence="9">
    <location>
        <position position="178"/>
    </location>
</feature>
<dbReference type="EMBL" id="CP042829">
    <property type="protein sequence ID" value="QFG03783.1"/>
    <property type="molecule type" value="Genomic_DNA"/>
</dbReference>
<evidence type="ECO:0000256" key="9">
    <source>
        <dbReference type="HAMAP-Rule" id="MF_01808"/>
    </source>
</evidence>
<dbReference type="PANTHER" id="PTHR30349">
    <property type="entry name" value="PHAGE INTEGRASE-RELATED"/>
    <property type="match status" value="1"/>
</dbReference>
<dbReference type="PROSITE" id="PS51898">
    <property type="entry name" value="TYR_RECOMBINASE"/>
    <property type="match status" value="1"/>
</dbReference>
<comment type="subcellular location">
    <subcellularLocation>
        <location evidence="1 9">Cytoplasm</location>
    </subcellularLocation>
</comment>
<feature type="active site" description="O-(3'-phospho-DNA)-tyrosine intermediate" evidence="9">
    <location>
        <position position="288"/>
    </location>
</feature>
<evidence type="ECO:0000256" key="4">
    <source>
        <dbReference type="ARBA" id="ARBA00022829"/>
    </source>
</evidence>
<dbReference type="CDD" id="cd00798">
    <property type="entry name" value="INT_XerDC_C"/>
    <property type="match status" value="1"/>
</dbReference>
<dbReference type="Proteomes" id="UP000326331">
    <property type="component" value="Chromosome"/>
</dbReference>
<evidence type="ECO:0000256" key="5">
    <source>
        <dbReference type="ARBA" id="ARBA00022908"/>
    </source>
</evidence>
<keyword evidence="13" id="KW-1185">Reference proteome</keyword>
<evidence type="ECO:0000313" key="12">
    <source>
        <dbReference type="EMBL" id="QFG03783.1"/>
    </source>
</evidence>
<dbReference type="Gene3D" id="1.10.150.130">
    <property type="match status" value="1"/>
</dbReference>
<evidence type="ECO:0000256" key="7">
    <source>
        <dbReference type="ARBA" id="ARBA00023172"/>
    </source>
</evidence>
<dbReference type="InterPro" id="IPR050090">
    <property type="entry name" value="Tyrosine_recombinase_XerCD"/>
</dbReference>
<name>A0ABX6C515_9CHLR</name>
<keyword evidence="8 9" id="KW-0131">Cell cycle</keyword>
<evidence type="ECO:0000256" key="8">
    <source>
        <dbReference type="ARBA" id="ARBA00023306"/>
    </source>
</evidence>
<dbReference type="InterPro" id="IPR044068">
    <property type="entry name" value="CB"/>
</dbReference>
<feature type="domain" description="Core-binding (CB)" evidence="11">
    <location>
        <begin position="8"/>
        <end position="93"/>
    </location>
</feature>
<keyword evidence="4 9" id="KW-0159">Chromosome partition</keyword>
<comment type="subunit">
    <text evidence="9">Forms a cyclic heterotetrameric complex composed of two molecules of XerC and two molecules of XerD.</text>
</comment>
<accession>A0ABX6C515</accession>
<organism evidence="12 13">
    <name type="scientific">Tepidiforma bonchosmolovskayae</name>
    <dbReference type="NCBI Taxonomy" id="2601677"/>
    <lineage>
        <taxon>Bacteria</taxon>
        <taxon>Bacillati</taxon>
        <taxon>Chloroflexota</taxon>
        <taxon>Tepidiformia</taxon>
        <taxon>Tepidiformales</taxon>
        <taxon>Tepidiformaceae</taxon>
        <taxon>Tepidiforma</taxon>
    </lineage>
</organism>
<protein>
    <recommendedName>
        <fullName evidence="9">Tyrosine recombinase XerC</fullName>
    </recommendedName>
</protein>
<feature type="active site" evidence="9">
    <location>
        <position position="154"/>
    </location>
</feature>
<dbReference type="Pfam" id="PF00589">
    <property type="entry name" value="Phage_integrase"/>
    <property type="match status" value="1"/>
</dbReference>
<dbReference type="InterPro" id="IPR023009">
    <property type="entry name" value="Tyrosine_recombinase_XerC/XerD"/>
</dbReference>
<keyword evidence="5 9" id="KW-0229">DNA integration</keyword>
<keyword evidence="3 9" id="KW-0132">Cell division</keyword>
<dbReference type="SUPFAM" id="SSF56349">
    <property type="entry name" value="DNA breaking-rejoining enzymes"/>
    <property type="match status" value="1"/>
</dbReference>
<dbReference type="PROSITE" id="PS51900">
    <property type="entry name" value="CB"/>
    <property type="match status" value="1"/>
</dbReference>
<evidence type="ECO:0000256" key="3">
    <source>
        <dbReference type="ARBA" id="ARBA00022618"/>
    </source>
</evidence>
<reference evidence="12 13" key="1">
    <citation type="submission" date="2019-10" db="EMBL/GenBank/DDBJ databases">
        <title>Thermopilla bonchosmolovskayae gen. nov., sp. nov., a moderately thermophilic Chloroflexi bacterium from a Chukotka hot spring (Arctic, Russia), representing a novel classis Thermopillaia, which include previously uncultivated lineage OLB14.</title>
        <authorList>
            <person name="Kochetkova T.V."/>
            <person name="Zayulina K.S."/>
            <person name="Zhigarkov V.S."/>
            <person name="Minaev N.V."/>
            <person name="Novikov A."/>
            <person name="Toshchakov S.V."/>
            <person name="Elcheninov A.G."/>
            <person name="Kublanov I.V."/>
        </authorList>
    </citation>
    <scope>NUCLEOTIDE SEQUENCE [LARGE SCALE GENOMIC DNA]</scope>
    <source>
        <strain evidence="12 13">3753O</strain>
    </source>
</reference>
<dbReference type="PANTHER" id="PTHR30349:SF81">
    <property type="entry name" value="TYROSINE RECOMBINASE XERC"/>
    <property type="match status" value="1"/>
</dbReference>
<dbReference type="InterPro" id="IPR011010">
    <property type="entry name" value="DNA_brk_join_enz"/>
</dbReference>
<dbReference type="RefSeq" id="WP_158067732.1">
    <property type="nucleotide sequence ID" value="NZ_CP042829.1"/>
</dbReference>
<gene>
    <name evidence="9" type="primary">xerC</name>
    <name evidence="12" type="ORF">Tbon_10905</name>
</gene>
<evidence type="ECO:0000256" key="6">
    <source>
        <dbReference type="ARBA" id="ARBA00023125"/>
    </source>
</evidence>
<dbReference type="InterPro" id="IPR010998">
    <property type="entry name" value="Integrase_recombinase_N"/>
</dbReference>
<keyword evidence="2 9" id="KW-0963">Cytoplasm</keyword>
<evidence type="ECO:0000259" key="11">
    <source>
        <dbReference type="PROSITE" id="PS51900"/>
    </source>
</evidence>
<keyword evidence="7 9" id="KW-0233">DNA recombination</keyword>